<dbReference type="Gene3D" id="2.60.120.260">
    <property type="entry name" value="Galactose-binding domain-like"/>
    <property type="match status" value="1"/>
</dbReference>
<dbReference type="EMBL" id="AEUP01000037">
    <property type="protein sequence ID" value="EGE46879.1"/>
    <property type="molecule type" value="Genomic_DNA"/>
</dbReference>
<evidence type="ECO:0000313" key="1">
    <source>
        <dbReference type="EMBL" id="EGE46879.1"/>
    </source>
</evidence>
<accession>F1YWE3</accession>
<dbReference type="Proteomes" id="UP000018454">
    <property type="component" value="Unassembled WGS sequence"/>
</dbReference>
<proteinExistence type="predicted"/>
<organism evidence="1 2">
    <name type="scientific">Acetobacter pomorum DM001</name>
    <dbReference type="NCBI Taxonomy" id="945681"/>
    <lineage>
        <taxon>Bacteria</taxon>
        <taxon>Pseudomonadati</taxon>
        <taxon>Pseudomonadota</taxon>
        <taxon>Alphaproteobacteria</taxon>
        <taxon>Acetobacterales</taxon>
        <taxon>Acetobacteraceae</taxon>
        <taxon>Acetobacter</taxon>
    </lineage>
</organism>
<protein>
    <submittedName>
        <fullName evidence="1">Uncharacterized protein</fullName>
    </submittedName>
</protein>
<comment type="caution">
    <text evidence="1">The sequence shown here is derived from an EMBL/GenBank/DDBJ whole genome shotgun (WGS) entry which is preliminary data.</text>
</comment>
<dbReference type="AlphaFoldDB" id="F1YWE3"/>
<reference evidence="1 2" key="1">
    <citation type="journal article" date="2011" name="Science">
        <title>Drosophila microbiome modulates host developmental and metabolic homeostasis via insulin signaling.</title>
        <authorList>
            <person name="Shin S.C."/>
            <person name="Kim S.H."/>
            <person name="You H."/>
            <person name="Kim B."/>
            <person name="Kim A.C."/>
            <person name="Lee K.A."/>
            <person name="Yoon J.H."/>
            <person name="Ryu J.H."/>
            <person name="Lee W.J."/>
        </authorList>
    </citation>
    <scope>NUCLEOTIDE SEQUENCE [LARGE SCALE GENOMIC DNA]</scope>
    <source>
        <strain evidence="1 2">DM001</strain>
    </source>
</reference>
<name>F1YWE3_9PROT</name>
<evidence type="ECO:0000313" key="2">
    <source>
        <dbReference type="Proteomes" id="UP000018454"/>
    </source>
</evidence>
<sequence length="277" mass="29112">MRADGAGLMQNCAFGLNNLVKTASLSGSNSFYAGVSAAKDFSPNQLATDQGNTTAAFWSVGDGNRTAWFQAQWGSAQTMRAFFVGRTNLGQAATWQLVASSGGNTVYSASGSFATLGGVGPVQMVHVAPQDIQADTVKITVTSNGSASESYISLSLAYIGPVWQPVRNMSTKSTTGLDSSVTVNTGMSGAEFVTPAWMRRKAVVDHESLDLADVPVLEQILLLGASGANVLFVPDPDADGPTLNLRSLFGRVQRGDLSNPYGAALRQQTSFTITERL</sequence>
<gene>
    <name evidence="1" type="ORF">APO_2555</name>
</gene>